<evidence type="ECO:0000259" key="8">
    <source>
        <dbReference type="Pfam" id="PF02687"/>
    </source>
</evidence>
<keyword evidence="5 7" id="KW-0472">Membrane</keyword>
<dbReference type="AlphaFoldDB" id="A0A653ACF2"/>
<evidence type="ECO:0000256" key="2">
    <source>
        <dbReference type="ARBA" id="ARBA00022475"/>
    </source>
</evidence>
<feature type="transmembrane region" description="Helical" evidence="7">
    <location>
        <begin position="20"/>
        <end position="39"/>
    </location>
</feature>
<dbReference type="Pfam" id="PF02687">
    <property type="entry name" value="FtsX"/>
    <property type="match status" value="1"/>
</dbReference>
<evidence type="ECO:0000256" key="3">
    <source>
        <dbReference type="ARBA" id="ARBA00022692"/>
    </source>
</evidence>
<feature type="transmembrane region" description="Helical" evidence="7">
    <location>
        <begin position="354"/>
        <end position="372"/>
    </location>
</feature>
<evidence type="ECO:0000256" key="4">
    <source>
        <dbReference type="ARBA" id="ARBA00022989"/>
    </source>
</evidence>
<evidence type="ECO:0000256" key="1">
    <source>
        <dbReference type="ARBA" id="ARBA00004651"/>
    </source>
</evidence>
<dbReference type="InterPro" id="IPR003838">
    <property type="entry name" value="ABC3_permease_C"/>
</dbReference>
<keyword evidence="3 7" id="KW-0812">Transmembrane</keyword>
<comment type="subcellular location">
    <subcellularLocation>
        <location evidence="1">Cell membrane</location>
        <topology evidence="1">Multi-pass membrane protein</topology>
    </subcellularLocation>
</comment>
<sequence>MKLLKLALRNLLGNGLKTWLNVFVLSISFVLIIFSMGLLEGWNRQALTDTVKWEIADGQYWNAKYDPYDPFTLDSAAEKIPQSFLSEYKNGQIEPILIATGTVYPDGRSMAVMMKGIRPEQTLLELPTDSLKKGNDSTDILAIIGTGMAKQSGLKKDDVVTLRWRDTNGTFEAQDIRIAGIFSTFVPSVDAGQIWLSLPVLQKMMLKPDAATILIKSKDVQQKDVAGWNFKTVDELTKTIKETIQAKTIGQSVFYLIFLLLALLAIFDTQTLSIFRRQREIGTFVALGMTQREVVRLFTLEGTMNAVLATALGAVYGIPLCAYYAVNGIPMPSGTSDFGIAISDKIYPAYPPQLIFGVIIFIVLITALVSYLPARRIAKMKPTDAIRGKIQ</sequence>
<organism evidence="9">
    <name type="scientific">uncultured Paludibacter sp</name>
    <dbReference type="NCBI Taxonomy" id="497635"/>
    <lineage>
        <taxon>Bacteria</taxon>
        <taxon>Pseudomonadati</taxon>
        <taxon>Bacteroidota</taxon>
        <taxon>Bacteroidia</taxon>
        <taxon>Bacteroidales</taxon>
        <taxon>Paludibacteraceae</taxon>
        <taxon>Paludibacter</taxon>
        <taxon>environmental samples</taxon>
    </lineage>
</organism>
<comment type="similarity">
    <text evidence="6">Belongs to the ABC-4 integral membrane protein family.</text>
</comment>
<feature type="transmembrane region" description="Helical" evidence="7">
    <location>
        <begin position="253"/>
        <end position="275"/>
    </location>
</feature>
<protein>
    <submittedName>
        <fullName evidence="9">Similar to lipoprotein releasing system transmembrane protein</fullName>
    </submittedName>
</protein>
<keyword evidence="2" id="KW-1003">Cell membrane</keyword>
<dbReference type="EMBL" id="UPXZ01000025">
    <property type="protein sequence ID" value="VBB45740.1"/>
    <property type="molecule type" value="Genomic_DNA"/>
</dbReference>
<dbReference type="GO" id="GO:0005886">
    <property type="term" value="C:plasma membrane"/>
    <property type="evidence" value="ECO:0007669"/>
    <property type="project" value="UniProtKB-SubCell"/>
</dbReference>
<dbReference type="GO" id="GO:0022857">
    <property type="term" value="F:transmembrane transporter activity"/>
    <property type="evidence" value="ECO:0007669"/>
    <property type="project" value="TreeGrafter"/>
</dbReference>
<evidence type="ECO:0000256" key="6">
    <source>
        <dbReference type="ARBA" id="ARBA00038076"/>
    </source>
</evidence>
<evidence type="ECO:0000256" key="5">
    <source>
        <dbReference type="ARBA" id="ARBA00023136"/>
    </source>
</evidence>
<keyword evidence="4 7" id="KW-1133">Transmembrane helix</keyword>
<name>A0A653ACF2_9BACT</name>
<dbReference type="PANTHER" id="PTHR30572:SF4">
    <property type="entry name" value="ABC TRANSPORTER PERMEASE YTRF"/>
    <property type="match status" value="1"/>
</dbReference>
<keyword evidence="9" id="KW-0449">Lipoprotein</keyword>
<accession>A0A653ACF2</accession>
<feature type="domain" description="ABC3 transporter permease C-terminal" evidence="8">
    <location>
        <begin position="253"/>
        <end position="382"/>
    </location>
</feature>
<evidence type="ECO:0000313" key="9">
    <source>
        <dbReference type="EMBL" id="VBB45740.1"/>
    </source>
</evidence>
<proteinExistence type="inferred from homology"/>
<dbReference type="InterPro" id="IPR050250">
    <property type="entry name" value="Macrolide_Exporter_MacB"/>
</dbReference>
<feature type="transmembrane region" description="Helical" evidence="7">
    <location>
        <begin position="306"/>
        <end position="326"/>
    </location>
</feature>
<dbReference type="PANTHER" id="PTHR30572">
    <property type="entry name" value="MEMBRANE COMPONENT OF TRANSPORTER-RELATED"/>
    <property type="match status" value="1"/>
</dbReference>
<evidence type="ECO:0000256" key="7">
    <source>
        <dbReference type="SAM" id="Phobius"/>
    </source>
</evidence>
<reference evidence="9" key="1">
    <citation type="submission" date="2018-07" db="EMBL/GenBank/DDBJ databases">
        <authorList>
            <consortium name="Genoscope - CEA"/>
            <person name="William W."/>
        </authorList>
    </citation>
    <scope>NUCLEOTIDE SEQUENCE</scope>
    <source>
        <strain evidence="9">IK1</strain>
    </source>
</reference>
<gene>
    <name evidence="9" type="ORF">TRIP_D310135</name>
</gene>